<gene>
    <name evidence="9" type="primary">HSF</name>
    <name evidence="9" type="ORF">Naga_100076g18</name>
</gene>
<reference evidence="9 10" key="1">
    <citation type="journal article" date="2014" name="Mol. Plant">
        <title>Chromosome Scale Genome Assembly and Transcriptome Profiling of Nannochloropsis gaditana in Nitrogen Depletion.</title>
        <authorList>
            <person name="Corteggiani Carpinelli E."/>
            <person name="Telatin A."/>
            <person name="Vitulo N."/>
            <person name="Forcato C."/>
            <person name="D'Angelo M."/>
            <person name="Schiavon R."/>
            <person name="Vezzi A."/>
            <person name="Giacometti G.M."/>
            <person name="Morosinotto T."/>
            <person name="Valle G."/>
        </authorList>
    </citation>
    <scope>NUCLEOTIDE SEQUENCE [LARGE SCALE GENOMIC DNA]</scope>
    <source>
        <strain evidence="9 10">B-31</strain>
    </source>
</reference>
<feature type="compositionally biased region" description="Polar residues" evidence="7">
    <location>
        <begin position="37"/>
        <end position="50"/>
    </location>
</feature>
<evidence type="ECO:0000313" key="10">
    <source>
        <dbReference type="Proteomes" id="UP000019335"/>
    </source>
</evidence>
<evidence type="ECO:0000256" key="3">
    <source>
        <dbReference type="ARBA" id="ARBA00023125"/>
    </source>
</evidence>
<evidence type="ECO:0000256" key="4">
    <source>
        <dbReference type="ARBA" id="ARBA00023163"/>
    </source>
</evidence>
<dbReference type="Gene3D" id="1.10.10.10">
    <property type="entry name" value="Winged helix-like DNA-binding domain superfamily/Winged helix DNA-binding domain"/>
    <property type="match status" value="1"/>
</dbReference>
<dbReference type="InterPro" id="IPR036390">
    <property type="entry name" value="WH_DNA-bd_sf"/>
</dbReference>
<comment type="similarity">
    <text evidence="6">Belongs to the HSF family.</text>
</comment>
<keyword evidence="9" id="KW-0346">Stress response</keyword>
<name>W7TEX4_9STRA</name>
<feature type="domain" description="HSF-type DNA-binding" evidence="8">
    <location>
        <begin position="64"/>
        <end position="158"/>
    </location>
</feature>
<comment type="subcellular location">
    <subcellularLocation>
        <location evidence="1">Nucleus</location>
    </subcellularLocation>
</comment>
<evidence type="ECO:0000256" key="5">
    <source>
        <dbReference type="ARBA" id="ARBA00023242"/>
    </source>
</evidence>
<dbReference type="InterPro" id="IPR000232">
    <property type="entry name" value="HSF_DNA-bd"/>
</dbReference>
<dbReference type="GO" id="GO:0043565">
    <property type="term" value="F:sequence-specific DNA binding"/>
    <property type="evidence" value="ECO:0007669"/>
    <property type="project" value="InterPro"/>
</dbReference>
<dbReference type="EMBL" id="AZIL01001169">
    <property type="protein sequence ID" value="EWM24707.1"/>
    <property type="molecule type" value="Genomic_DNA"/>
</dbReference>
<keyword evidence="2" id="KW-0805">Transcription regulation</keyword>
<comment type="caution">
    <text evidence="9">The sequence shown here is derived from an EMBL/GenBank/DDBJ whole genome shotgun (WGS) entry which is preliminary data.</text>
</comment>
<feature type="compositionally biased region" description="Low complexity" evidence="7">
    <location>
        <begin position="214"/>
        <end position="231"/>
    </location>
</feature>
<keyword evidence="10" id="KW-1185">Reference proteome</keyword>
<dbReference type="PANTHER" id="PTHR10015:SF206">
    <property type="entry name" value="HSF-TYPE DNA-BINDING DOMAIN-CONTAINING PROTEIN"/>
    <property type="match status" value="1"/>
</dbReference>
<dbReference type="GO" id="GO:0005634">
    <property type="term" value="C:nucleus"/>
    <property type="evidence" value="ECO:0007669"/>
    <property type="project" value="UniProtKB-SubCell"/>
</dbReference>
<feature type="region of interest" description="Disordered" evidence="7">
    <location>
        <begin position="297"/>
        <end position="328"/>
    </location>
</feature>
<keyword evidence="5" id="KW-0539">Nucleus</keyword>
<dbReference type="OrthoDB" id="60033at2759"/>
<feature type="compositionally biased region" description="Basic and acidic residues" evidence="7">
    <location>
        <begin position="11"/>
        <end position="22"/>
    </location>
</feature>
<evidence type="ECO:0000313" key="9">
    <source>
        <dbReference type="EMBL" id="EWM24707.1"/>
    </source>
</evidence>
<feature type="compositionally biased region" description="Low complexity" evidence="7">
    <location>
        <begin position="243"/>
        <end position="261"/>
    </location>
</feature>
<dbReference type="FunFam" id="1.10.10.10:FF:000027">
    <property type="entry name" value="Heat shock transcription factor 1"/>
    <property type="match status" value="1"/>
</dbReference>
<dbReference type="Proteomes" id="UP000019335">
    <property type="component" value="Chromosome 13"/>
</dbReference>
<accession>W7TEX4</accession>
<evidence type="ECO:0000256" key="7">
    <source>
        <dbReference type="SAM" id="MobiDB-lite"/>
    </source>
</evidence>
<keyword evidence="4" id="KW-0804">Transcription</keyword>
<evidence type="ECO:0000259" key="8">
    <source>
        <dbReference type="SMART" id="SM00415"/>
    </source>
</evidence>
<protein>
    <submittedName>
        <fullName evidence="9">Heat shock transcription factor</fullName>
    </submittedName>
</protein>
<feature type="region of interest" description="Disordered" evidence="7">
    <location>
        <begin position="1"/>
        <end position="57"/>
    </location>
</feature>
<keyword evidence="3" id="KW-0238">DNA-binding</keyword>
<feature type="compositionally biased region" description="Pro residues" evidence="7">
    <location>
        <begin position="439"/>
        <end position="459"/>
    </location>
</feature>
<feature type="region of interest" description="Disordered" evidence="7">
    <location>
        <begin position="155"/>
        <end position="265"/>
    </location>
</feature>
<dbReference type="Pfam" id="PF00447">
    <property type="entry name" value="HSF_DNA-bind"/>
    <property type="match status" value="1"/>
</dbReference>
<dbReference type="GO" id="GO:0003700">
    <property type="term" value="F:DNA-binding transcription factor activity"/>
    <property type="evidence" value="ECO:0007669"/>
    <property type="project" value="InterPro"/>
</dbReference>
<feature type="region of interest" description="Disordered" evidence="7">
    <location>
        <begin position="398"/>
        <end position="463"/>
    </location>
</feature>
<sequence>MTNKAMAFLGDQHHREDERRQSIECSGLQHAIRPATRQETALPSRSNSTASEDDEDIQSDLVPSANTFIRKLFQMVTSENNDIISFTPDGLSFHVKDPVRLENEVLPKYFRHSRFQSLVRQLNFYDFKKISKERVIWIYRHKLFQQGKPHLLDDLKRKPSASLVKSRTESSSRRGSGSMGRHGAGNSHSVGRPMSASGSRRGSRSVSPLCSFESGTTTPSSSDSSPSISPSRGALKRTRRQEASLSRASSESSSLTSSESSPVPYDDAKHLVAGVTGAGMTCLETLSQAASSVGQNAPKAARLEREAAASYGSHGEEEQEQEQEEGMQVSYWQPPDEGPEEEVEVQKEEEDEACWVMKTMMMRGREGGAESGFEEGMQALPDEEEIVVVTKASFAPTLAKKEGPQGHKAHPPSLPFAHGPRETSPGPEKSSLGHLGVKPLPPPSFPPSSLPPDLPPPTSYHPSREELRTWGYIQSQWSAAGQSQQQALLASLPSHCHQAWASFFLIIPPFQTHQRLIRACHRLLCSNPALAASVTEHRHALDPLGRSADSTFLLPADAGEEEVEKLSIGTVAAGHNDRALREVLGFGLNHLVESARFLHTTEGSPAALALRECLQAWKCHMGRWL</sequence>
<dbReference type="InterPro" id="IPR036388">
    <property type="entry name" value="WH-like_DNA-bd_sf"/>
</dbReference>
<dbReference type="SUPFAM" id="SSF46785">
    <property type="entry name" value="Winged helix' DNA-binding domain"/>
    <property type="match status" value="1"/>
</dbReference>
<dbReference type="AlphaFoldDB" id="W7TEX4"/>
<dbReference type="SMART" id="SM00415">
    <property type="entry name" value="HSF"/>
    <property type="match status" value="1"/>
</dbReference>
<organism evidence="9 10">
    <name type="scientific">Nannochloropsis gaditana</name>
    <dbReference type="NCBI Taxonomy" id="72520"/>
    <lineage>
        <taxon>Eukaryota</taxon>
        <taxon>Sar</taxon>
        <taxon>Stramenopiles</taxon>
        <taxon>Ochrophyta</taxon>
        <taxon>Eustigmatophyceae</taxon>
        <taxon>Eustigmatales</taxon>
        <taxon>Monodopsidaceae</taxon>
        <taxon>Nannochloropsis</taxon>
    </lineage>
</organism>
<evidence type="ECO:0000256" key="6">
    <source>
        <dbReference type="RuleBase" id="RU004020"/>
    </source>
</evidence>
<proteinExistence type="inferred from homology"/>
<feature type="compositionally biased region" description="Low complexity" evidence="7">
    <location>
        <begin position="184"/>
        <end position="207"/>
    </location>
</feature>
<dbReference type="PANTHER" id="PTHR10015">
    <property type="entry name" value="HEAT SHOCK TRANSCRIPTION FACTOR"/>
    <property type="match status" value="1"/>
</dbReference>
<evidence type="ECO:0000256" key="1">
    <source>
        <dbReference type="ARBA" id="ARBA00004123"/>
    </source>
</evidence>
<evidence type="ECO:0000256" key="2">
    <source>
        <dbReference type="ARBA" id="ARBA00023015"/>
    </source>
</evidence>